<dbReference type="InterPro" id="IPR000215">
    <property type="entry name" value="Serpin_fam"/>
</dbReference>
<organism evidence="6 7">
    <name type="scientific">Apostasia shenzhenica</name>
    <dbReference type="NCBI Taxonomy" id="1088818"/>
    <lineage>
        <taxon>Eukaryota</taxon>
        <taxon>Viridiplantae</taxon>
        <taxon>Streptophyta</taxon>
        <taxon>Embryophyta</taxon>
        <taxon>Tracheophyta</taxon>
        <taxon>Spermatophyta</taxon>
        <taxon>Magnoliopsida</taxon>
        <taxon>Liliopsida</taxon>
        <taxon>Asparagales</taxon>
        <taxon>Orchidaceae</taxon>
        <taxon>Apostasioideae</taxon>
        <taxon>Apostasia</taxon>
    </lineage>
</organism>
<evidence type="ECO:0000256" key="3">
    <source>
        <dbReference type="ARBA" id="ARBA00022900"/>
    </source>
</evidence>
<comment type="similarity">
    <text evidence="1 4">Belongs to the serpin family.</text>
</comment>
<gene>
    <name evidence="6" type="ORF">AXF42_Ash010333</name>
</gene>
<evidence type="ECO:0000259" key="5">
    <source>
        <dbReference type="SMART" id="SM00093"/>
    </source>
</evidence>
<protein>
    <submittedName>
        <fullName evidence="6">Serpin-ZX</fullName>
    </submittedName>
</protein>
<feature type="domain" description="Serpin" evidence="5">
    <location>
        <begin position="15"/>
        <end position="389"/>
    </location>
</feature>
<keyword evidence="3" id="KW-0722">Serine protease inhibitor</keyword>
<evidence type="ECO:0000256" key="4">
    <source>
        <dbReference type="RuleBase" id="RU000411"/>
    </source>
</evidence>
<dbReference type="SMART" id="SM00093">
    <property type="entry name" value="SERPIN"/>
    <property type="match status" value="1"/>
</dbReference>
<evidence type="ECO:0000256" key="1">
    <source>
        <dbReference type="ARBA" id="ARBA00009500"/>
    </source>
</evidence>
<dbReference type="AlphaFoldDB" id="A0A2I0BDR2"/>
<dbReference type="OrthoDB" id="1063785at2759"/>
<sequence length="392" mass="42987">MALRESIARQTSFSLRLGKTVSSALARDSNLVFSPLSIHAALALVAAGSKGKTQEQILSILHSDSADDLTSLSSQIVSLILADGSAAGGPKLAFANGVWVDASVSLKNSFREAVTSAYKAEAKAVDFQSKADEVREDVNSWVHTLTGGLIKELLPLGSVDSNTKLILGNALYFKGAWDRKFDASQTIESDFYLHDGSTIQAPFMTTKDKQYISSYNDFKVLRLPYKQGEDNREFSMYIFLPEACQGLSSLIDKMASESNFLDYHIPHEKVEPRKFKLPKFKISFGFEVSEILRRLGLSSPFGPYAELTEMADSAVISNNLYVSSIFHKSFLEVNEEGSEAASATAAVVTLKALSYPLEPVDFVADHPFAFLIREDMTKVVLFAGHVLNPLLE</sequence>
<dbReference type="InterPro" id="IPR036186">
    <property type="entry name" value="Serpin_sf"/>
</dbReference>
<dbReference type="FunFam" id="3.30.497.10:FF:000012">
    <property type="entry name" value="Predicted protein"/>
    <property type="match status" value="1"/>
</dbReference>
<dbReference type="GO" id="GO:0004867">
    <property type="term" value="F:serine-type endopeptidase inhibitor activity"/>
    <property type="evidence" value="ECO:0007669"/>
    <property type="project" value="UniProtKB-KW"/>
</dbReference>
<proteinExistence type="inferred from homology"/>
<dbReference type="InterPro" id="IPR042185">
    <property type="entry name" value="Serpin_sf_2"/>
</dbReference>
<evidence type="ECO:0000313" key="7">
    <source>
        <dbReference type="Proteomes" id="UP000236161"/>
    </source>
</evidence>
<dbReference type="CDD" id="cd02043">
    <property type="entry name" value="serpinP_plants"/>
    <property type="match status" value="1"/>
</dbReference>
<dbReference type="Pfam" id="PF00079">
    <property type="entry name" value="Serpin"/>
    <property type="match status" value="1"/>
</dbReference>
<keyword evidence="7" id="KW-1185">Reference proteome</keyword>
<reference evidence="6 7" key="1">
    <citation type="journal article" date="2017" name="Nature">
        <title>The Apostasia genome and the evolution of orchids.</title>
        <authorList>
            <person name="Zhang G.Q."/>
            <person name="Liu K.W."/>
            <person name="Li Z."/>
            <person name="Lohaus R."/>
            <person name="Hsiao Y.Y."/>
            <person name="Niu S.C."/>
            <person name="Wang J.Y."/>
            <person name="Lin Y.C."/>
            <person name="Xu Q."/>
            <person name="Chen L.J."/>
            <person name="Yoshida K."/>
            <person name="Fujiwara S."/>
            <person name="Wang Z.W."/>
            <person name="Zhang Y.Q."/>
            <person name="Mitsuda N."/>
            <person name="Wang M."/>
            <person name="Liu G.H."/>
            <person name="Pecoraro L."/>
            <person name="Huang H.X."/>
            <person name="Xiao X.J."/>
            <person name="Lin M."/>
            <person name="Wu X.Y."/>
            <person name="Wu W.L."/>
            <person name="Chen Y.Y."/>
            <person name="Chang S.B."/>
            <person name="Sakamoto S."/>
            <person name="Ohme-Takagi M."/>
            <person name="Yagi M."/>
            <person name="Zeng S.J."/>
            <person name="Shen C.Y."/>
            <person name="Yeh C.M."/>
            <person name="Luo Y.B."/>
            <person name="Tsai W.C."/>
            <person name="Van de Peer Y."/>
            <person name="Liu Z.J."/>
        </authorList>
    </citation>
    <scope>NUCLEOTIDE SEQUENCE [LARGE SCALE GENOMIC DNA]</scope>
    <source>
        <strain evidence="7">cv. Shenzhen</strain>
        <tissue evidence="6">Stem</tissue>
    </source>
</reference>
<dbReference type="GO" id="GO:0005615">
    <property type="term" value="C:extracellular space"/>
    <property type="evidence" value="ECO:0007669"/>
    <property type="project" value="InterPro"/>
</dbReference>
<dbReference type="SMR" id="A0A2I0BDR2"/>
<keyword evidence="2" id="KW-0646">Protease inhibitor</keyword>
<dbReference type="Gene3D" id="3.30.497.10">
    <property type="entry name" value="Antithrombin, subunit I, domain 2"/>
    <property type="match status" value="1"/>
</dbReference>
<dbReference type="EMBL" id="KZ451888">
    <property type="protein sequence ID" value="PKA65924.1"/>
    <property type="molecule type" value="Genomic_DNA"/>
</dbReference>
<dbReference type="PANTHER" id="PTHR11461:SF211">
    <property type="entry name" value="GH10112P-RELATED"/>
    <property type="match status" value="1"/>
</dbReference>
<dbReference type="PANTHER" id="PTHR11461">
    <property type="entry name" value="SERINE PROTEASE INHIBITOR, SERPIN"/>
    <property type="match status" value="1"/>
</dbReference>
<dbReference type="Proteomes" id="UP000236161">
    <property type="component" value="Unassembled WGS sequence"/>
</dbReference>
<dbReference type="STRING" id="1088818.A0A2I0BDR2"/>
<accession>A0A2I0BDR2</accession>
<dbReference type="InterPro" id="IPR023796">
    <property type="entry name" value="Serpin_dom"/>
</dbReference>
<evidence type="ECO:0000313" key="6">
    <source>
        <dbReference type="EMBL" id="PKA65924.1"/>
    </source>
</evidence>
<dbReference type="SUPFAM" id="SSF56574">
    <property type="entry name" value="Serpins"/>
    <property type="match status" value="1"/>
</dbReference>
<evidence type="ECO:0000256" key="2">
    <source>
        <dbReference type="ARBA" id="ARBA00022690"/>
    </source>
</evidence>
<dbReference type="Gene3D" id="2.30.39.10">
    <property type="entry name" value="Alpha-1-antitrypsin, domain 1"/>
    <property type="match status" value="1"/>
</dbReference>
<dbReference type="InterPro" id="IPR042178">
    <property type="entry name" value="Serpin_sf_1"/>
</dbReference>
<name>A0A2I0BDR2_9ASPA</name>